<sequence length="103" mass="11894">MFYETESNVMVAHFGKGDIMIMPSHLKDSPYVGTVSLIDNCGKWMPLNKEVMTDEEWTKWHSDRGHKTDEDLNTMIRLVFDKVESIDALIWGLQEARTIMTGE</sequence>
<reference evidence="1" key="1">
    <citation type="submission" date="2020-03" db="EMBL/GenBank/DDBJ databases">
        <title>The deep terrestrial virosphere.</title>
        <authorList>
            <person name="Holmfeldt K."/>
            <person name="Nilsson E."/>
            <person name="Simone D."/>
            <person name="Lopez-Fernandez M."/>
            <person name="Wu X."/>
            <person name="de Brujin I."/>
            <person name="Lundin D."/>
            <person name="Andersson A."/>
            <person name="Bertilsson S."/>
            <person name="Dopson M."/>
        </authorList>
    </citation>
    <scope>NUCLEOTIDE SEQUENCE</scope>
    <source>
        <strain evidence="1">MM415B07318</strain>
    </source>
</reference>
<proteinExistence type="predicted"/>
<name>A0A6M3LRP4_9ZZZZ</name>
<dbReference type="AlphaFoldDB" id="A0A6M3LRP4"/>
<gene>
    <name evidence="1" type="ORF">MM415B07318_0008</name>
</gene>
<evidence type="ECO:0000313" key="1">
    <source>
        <dbReference type="EMBL" id="QJA96829.1"/>
    </source>
</evidence>
<protein>
    <submittedName>
        <fullName evidence="1">Uncharacterized protein</fullName>
    </submittedName>
</protein>
<dbReference type="EMBL" id="MT143437">
    <property type="protein sequence ID" value="QJA96829.1"/>
    <property type="molecule type" value="Genomic_DNA"/>
</dbReference>
<organism evidence="1">
    <name type="scientific">viral metagenome</name>
    <dbReference type="NCBI Taxonomy" id="1070528"/>
    <lineage>
        <taxon>unclassified sequences</taxon>
        <taxon>metagenomes</taxon>
        <taxon>organismal metagenomes</taxon>
    </lineage>
</organism>
<accession>A0A6M3LRP4</accession>